<dbReference type="AlphaFoldDB" id="A0A7D6ZM15"/>
<dbReference type="InterPro" id="IPR036188">
    <property type="entry name" value="FAD/NAD-bd_sf"/>
</dbReference>
<keyword evidence="4" id="KW-0560">Oxidoreductase</keyword>
<evidence type="ECO:0000313" key="6">
    <source>
        <dbReference type="Proteomes" id="UP000515512"/>
    </source>
</evidence>
<dbReference type="KEGG" id="nhu:H0264_36665"/>
<evidence type="ECO:0000313" key="5">
    <source>
        <dbReference type="EMBL" id="QLY30583.1"/>
    </source>
</evidence>
<keyword evidence="6" id="KW-1185">Reference proteome</keyword>
<dbReference type="InterPro" id="IPR020946">
    <property type="entry name" value="Flavin_mOase-like"/>
</dbReference>
<dbReference type="InterPro" id="IPR051209">
    <property type="entry name" value="FAD-bind_Monooxygenase_sf"/>
</dbReference>
<name>A0A7D6ZM15_9NOCA</name>
<evidence type="ECO:0000256" key="2">
    <source>
        <dbReference type="ARBA" id="ARBA00022630"/>
    </source>
</evidence>
<keyword evidence="2" id="KW-0285">Flavoprotein</keyword>
<reference evidence="5 6" key="1">
    <citation type="submission" date="2020-07" db="EMBL/GenBank/DDBJ databases">
        <authorList>
            <person name="Zhuang K."/>
            <person name="Ran Y."/>
        </authorList>
    </citation>
    <scope>NUCLEOTIDE SEQUENCE [LARGE SCALE GENOMIC DNA]</scope>
    <source>
        <strain evidence="5 6">WCH-YHL-001</strain>
    </source>
</reference>
<organism evidence="5 6">
    <name type="scientific">Nocardia huaxiensis</name>
    <dbReference type="NCBI Taxonomy" id="2755382"/>
    <lineage>
        <taxon>Bacteria</taxon>
        <taxon>Bacillati</taxon>
        <taxon>Actinomycetota</taxon>
        <taxon>Actinomycetes</taxon>
        <taxon>Mycobacteriales</taxon>
        <taxon>Nocardiaceae</taxon>
        <taxon>Nocardia</taxon>
    </lineage>
</organism>
<sequence length="488" mass="53275">MGTRTSPAIVIIGTGFGGLGMAMELKRAGFENFTILERGDDVGGVWRENTYPGAACDVPSPLYSFSYEPNPDWSKRCAPQAEIHDYLRRLARKHGLLDRIRFGSEVTDAEYDDATGQWTVRTADNASLTADVVISAVGQLSRPAIPEIPGSDTFAGASFHSADWDHSVDLTGKRVAVIGTGASAIQFVPAIAPQVGEMTVFQRSATWILPKPDTDYGPRLRSLFRYVPPTQLVERVGWWAVCETTSLSIVDLPALRGIVEKICTAHLNKQVTDKSLRDKLIPDSPPGCKRALFSNDWYPTLTRSNVHVETGGIAEITPTGVRSADGVLHEADVIIYGTGFNGTEFLSPMSVTGGGGRKLHDEWSGGARAFKGITVAGFPNMFVLYGPNTNLGAGSIVHIIESQTRYIRQAVELLASRPGHVLEVRPEAEAAYDARIQERLGRSVWSFCTSWYRDAGGRITNNWPGTVTGYRLETRTLNPSDYRLTRVG</sequence>
<dbReference type="GO" id="GO:0050661">
    <property type="term" value="F:NADP binding"/>
    <property type="evidence" value="ECO:0007669"/>
    <property type="project" value="InterPro"/>
</dbReference>
<evidence type="ECO:0000256" key="3">
    <source>
        <dbReference type="ARBA" id="ARBA00022827"/>
    </source>
</evidence>
<dbReference type="Gene3D" id="3.50.50.60">
    <property type="entry name" value="FAD/NAD(P)-binding domain"/>
    <property type="match status" value="2"/>
</dbReference>
<dbReference type="GO" id="GO:0050660">
    <property type="term" value="F:flavin adenine dinucleotide binding"/>
    <property type="evidence" value="ECO:0007669"/>
    <property type="project" value="InterPro"/>
</dbReference>
<dbReference type="SUPFAM" id="SSF51905">
    <property type="entry name" value="FAD/NAD(P)-binding domain"/>
    <property type="match status" value="2"/>
</dbReference>
<dbReference type="GO" id="GO:0004499">
    <property type="term" value="F:N,N-dimethylaniline monooxygenase activity"/>
    <property type="evidence" value="ECO:0007669"/>
    <property type="project" value="InterPro"/>
</dbReference>
<keyword evidence="3" id="KW-0274">FAD</keyword>
<dbReference type="PANTHER" id="PTHR42877:SF4">
    <property type="entry name" value="FAD_NAD(P)-BINDING DOMAIN-CONTAINING PROTEIN-RELATED"/>
    <property type="match status" value="1"/>
</dbReference>
<proteinExistence type="inferred from homology"/>
<accession>A0A7D6ZM15</accession>
<evidence type="ECO:0000256" key="1">
    <source>
        <dbReference type="ARBA" id="ARBA00010139"/>
    </source>
</evidence>
<dbReference type="Proteomes" id="UP000515512">
    <property type="component" value="Chromosome"/>
</dbReference>
<evidence type="ECO:0000256" key="4">
    <source>
        <dbReference type="ARBA" id="ARBA00023002"/>
    </source>
</evidence>
<comment type="similarity">
    <text evidence="1">Belongs to the FAD-binding monooxygenase family.</text>
</comment>
<dbReference type="PANTHER" id="PTHR42877">
    <property type="entry name" value="L-ORNITHINE N(5)-MONOOXYGENASE-RELATED"/>
    <property type="match status" value="1"/>
</dbReference>
<dbReference type="Pfam" id="PF00743">
    <property type="entry name" value="FMO-like"/>
    <property type="match status" value="1"/>
</dbReference>
<gene>
    <name evidence="5" type="ORF">H0264_36665</name>
</gene>
<dbReference type="RefSeq" id="WP_181581781.1">
    <property type="nucleotide sequence ID" value="NZ_CP059399.1"/>
</dbReference>
<protein>
    <submittedName>
        <fullName evidence="5">NAD(P)/FAD-dependent oxidoreductase</fullName>
    </submittedName>
</protein>
<dbReference type="EMBL" id="CP059399">
    <property type="protein sequence ID" value="QLY30583.1"/>
    <property type="molecule type" value="Genomic_DNA"/>
</dbReference>